<dbReference type="InterPro" id="IPR008974">
    <property type="entry name" value="TRAF-like"/>
</dbReference>
<sequence length="335" mass="37977">MQRGVPVMYFGKKQNFTSSSAERMDEAPSFSGDSCDTSVIKGQKAQLSKAPSNSKHPTILPNSDIDGLLECPVCSNSMFPPIQQCPSGHTLCSACKNRVNNKCPICRKEIGNIRCLALEKLAVSLHLPCSYQCLGCEEMFPYYSKLQHEEQCIYRPYECPHPGSDCPFTGDIQSLLSHLRENHKVDLQNGCTFNHRYVKQDPCSVDNVSWTLTLFNCFGQYFCLHFEAFLLGSEPVYMAFLRFMGEESEARKFGYCLEVGGNGRKLMWHGVPRSIRTHHRIVRDSHDGLIVQRSMALYFSGGDRKELKLRVTGYFSGGDRKELKLRVTGRIWREA</sequence>
<comment type="pathway">
    <text evidence="2">Protein modification; protein ubiquitination.</text>
</comment>
<name>A0A5P1EKW0_ASPOF</name>
<dbReference type="OrthoDB" id="6590493at2759"/>
<feature type="domain" description="RING-type" evidence="11">
    <location>
        <begin position="71"/>
        <end position="107"/>
    </location>
</feature>
<dbReference type="PROSITE" id="PS50089">
    <property type="entry name" value="ZF_RING_2"/>
    <property type="match status" value="1"/>
</dbReference>
<reference evidence="14" key="1">
    <citation type="journal article" date="2017" name="Nat. Commun.">
        <title>The asparagus genome sheds light on the origin and evolution of a young Y chromosome.</title>
        <authorList>
            <person name="Harkess A."/>
            <person name="Zhou J."/>
            <person name="Xu C."/>
            <person name="Bowers J.E."/>
            <person name="Van der Hulst R."/>
            <person name="Ayyampalayam S."/>
            <person name="Mercati F."/>
            <person name="Riccardi P."/>
            <person name="McKain M.R."/>
            <person name="Kakrana A."/>
            <person name="Tang H."/>
            <person name="Ray J."/>
            <person name="Groenendijk J."/>
            <person name="Arikit S."/>
            <person name="Mathioni S.M."/>
            <person name="Nakano M."/>
            <person name="Shan H."/>
            <person name="Telgmann-Rauber A."/>
            <person name="Kanno A."/>
            <person name="Yue Z."/>
            <person name="Chen H."/>
            <person name="Li W."/>
            <person name="Chen Y."/>
            <person name="Xu X."/>
            <person name="Zhang Y."/>
            <person name="Luo S."/>
            <person name="Chen H."/>
            <person name="Gao J."/>
            <person name="Mao Z."/>
            <person name="Pires J.C."/>
            <person name="Luo M."/>
            <person name="Kudrna D."/>
            <person name="Wing R.A."/>
            <person name="Meyers B.C."/>
            <person name="Yi K."/>
            <person name="Kong H."/>
            <person name="Lavrijsen P."/>
            <person name="Sunseri F."/>
            <person name="Falavigna A."/>
            <person name="Ye Y."/>
            <person name="Leebens-Mack J.H."/>
            <person name="Chen G."/>
        </authorList>
    </citation>
    <scope>NUCLEOTIDE SEQUENCE [LARGE SCALE GENOMIC DNA]</scope>
    <source>
        <strain evidence="14">cv. DH0086</strain>
    </source>
</reference>
<keyword evidence="8" id="KW-0833">Ubl conjugation pathway</keyword>
<gene>
    <name evidence="13" type="ORF">A4U43_C06F7630</name>
</gene>
<dbReference type="GO" id="GO:0008270">
    <property type="term" value="F:zinc ion binding"/>
    <property type="evidence" value="ECO:0007669"/>
    <property type="project" value="UniProtKB-KW"/>
</dbReference>
<evidence type="ECO:0000256" key="10">
    <source>
        <dbReference type="PROSITE-ProRule" id="PRU00455"/>
    </source>
</evidence>
<dbReference type="InterPro" id="IPR049548">
    <property type="entry name" value="Sina-like_RING"/>
</dbReference>
<keyword evidence="5" id="KW-0808">Transferase</keyword>
<dbReference type="CDD" id="cd16571">
    <property type="entry name" value="RING-HC_SIAHs"/>
    <property type="match status" value="1"/>
</dbReference>
<evidence type="ECO:0000259" key="12">
    <source>
        <dbReference type="PROSITE" id="PS51081"/>
    </source>
</evidence>
<dbReference type="Pfam" id="PF03145">
    <property type="entry name" value="Sina_TRAF"/>
    <property type="match status" value="1"/>
</dbReference>
<dbReference type="GO" id="GO:0005737">
    <property type="term" value="C:cytoplasm"/>
    <property type="evidence" value="ECO:0007669"/>
    <property type="project" value="InterPro"/>
</dbReference>
<keyword evidence="9" id="KW-0862">Zinc</keyword>
<proteinExistence type="inferred from homology"/>
<evidence type="ECO:0000259" key="11">
    <source>
        <dbReference type="PROSITE" id="PS50089"/>
    </source>
</evidence>
<dbReference type="InterPro" id="IPR052088">
    <property type="entry name" value="E3_ubiquitin-ligase_SINA"/>
</dbReference>
<dbReference type="InterPro" id="IPR013010">
    <property type="entry name" value="Znf_SIAH"/>
</dbReference>
<dbReference type="FunFam" id="2.60.210.10:FF:000004">
    <property type="entry name" value="E3 ubiquitin-protein ligase SINAT5-like"/>
    <property type="match status" value="1"/>
</dbReference>
<dbReference type="InterPro" id="IPR018121">
    <property type="entry name" value="7-in-absentia-prot_TRAF-dom"/>
</dbReference>
<evidence type="ECO:0000256" key="7">
    <source>
        <dbReference type="ARBA" id="ARBA00022771"/>
    </source>
</evidence>
<dbReference type="InterPro" id="IPR001841">
    <property type="entry name" value="Znf_RING"/>
</dbReference>
<evidence type="ECO:0000256" key="1">
    <source>
        <dbReference type="ARBA" id="ARBA00000900"/>
    </source>
</evidence>
<keyword evidence="6" id="KW-0479">Metal-binding</keyword>
<dbReference type="EMBL" id="CM007386">
    <property type="protein sequence ID" value="ONK66414.1"/>
    <property type="molecule type" value="Genomic_DNA"/>
</dbReference>
<evidence type="ECO:0000256" key="8">
    <source>
        <dbReference type="ARBA" id="ARBA00022786"/>
    </source>
</evidence>
<dbReference type="PROSITE" id="PS51081">
    <property type="entry name" value="ZF_SIAH"/>
    <property type="match status" value="1"/>
</dbReference>
<evidence type="ECO:0000256" key="3">
    <source>
        <dbReference type="ARBA" id="ARBA00009119"/>
    </source>
</evidence>
<dbReference type="GO" id="GO:0006511">
    <property type="term" value="P:ubiquitin-dependent protein catabolic process"/>
    <property type="evidence" value="ECO:0007669"/>
    <property type="project" value="InterPro"/>
</dbReference>
<evidence type="ECO:0000256" key="6">
    <source>
        <dbReference type="ARBA" id="ARBA00022723"/>
    </source>
</evidence>
<dbReference type="Proteomes" id="UP000243459">
    <property type="component" value="Chromosome 6"/>
</dbReference>
<keyword evidence="14" id="KW-1185">Reference proteome</keyword>
<dbReference type="InterPro" id="IPR013083">
    <property type="entry name" value="Znf_RING/FYVE/PHD"/>
</dbReference>
<evidence type="ECO:0000256" key="5">
    <source>
        <dbReference type="ARBA" id="ARBA00022679"/>
    </source>
</evidence>
<dbReference type="Gene3D" id="2.60.210.10">
    <property type="entry name" value="Apoptosis, Tumor Necrosis Factor Receptor Associated Protein 2, Chain A"/>
    <property type="match status" value="1"/>
</dbReference>
<dbReference type="GO" id="GO:0016567">
    <property type="term" value="P:protein ubiquitination"/>
    <property type="evidence" value="ECO:0007669"/>
    <property type="project" value="UniProtKB-UniPathway"/>
</dbReference>
<dbReference type="PANTHER" id="PTHR10315:SF91">
    <property type="entry name" value="RING-TYPE E3 UBIQUITIN TRANSFERASE"/>
    <property type="match status" value="1"/>
</dbReference>
<organism evidence="13 14">
    <name type="scientific">Asparagus officinalis</name>
    <name type="common">Garden asparagus</name>
    <dbReference type="NCBI Taxonomy" id="4686"/>
    <lineage>
        <taxon>Eukaryota</taxon>
        <taxon>Viridiplantae</taxon>
        <taxon>Streptophyta</taxon>
        <taxon>Embryophyta</taxon>
        <taxon>Tracheophyta</taxon>
        <taxon>Spermatophyta</taxon>
        <taxon>Magnoliopsida</taxon>
        <taxon>Liliopsida</taxon>
        <taxon>Asparagales</taxon>
        <taxon>Asparagaceae</taxon>
        <taxon>Asparagoideae</taxon>
        <taxon>Asparagus</taxon>
    </lineage>
</organism>
<dbReference type="Pfam" id="PF21362">
    <property type="entry name" value="Sina_RING"/>
    <property type="match status" value="1"/>
</dbReference>
<dbReference type="PANTHER" id="PTHR10315">
    <property type="entry name" value="E3 UBIQUITIN PROTEIN LIGASE SIAH"/>
    <property type="match status" value="1"/>
</dbReference>
<dbReference type="FunFam" id="3.30.40.10:FF:000041">
    <property type="entry name" value="E3 ubiquitin-protein ligase SINAT3"/>
    <property type="match status" value="1"/>
</dbReference>
<comment type="catalytic activity">
    <reaction evidence="1">
        <text>S-ubiquitinyl-[E2 ubiquitin-conjugating enzyme]-L-cysteine + [acceptor protein]-L-lysine = [E2 ubiquitin-conjugating enzyme]-L-cysteine + N(6)-ubiquitinyl-[acceptor protein]-L-lysine.</text>
        <dbReference type="EC" id="2.3.2.27"/>
    </reaction>
</comment>
<feature type="domain" description="SIAH-type" evidence="12">
    <location>
        <begin position="124"/>
        <end position="184"/>
    </location>
</feature>
<dbReference type="UniPathway" id="UPA00143"/>
<evidence type="ECO:0000313" key="13">
    <source>
        <dbReference type="EMBL" id="ONK66414.1"/>
    </source>
</evidence>
<evidence type="ECO:0000256" key="4">
    <source>
        <dbReference type="ARBA" id="ARBA00012483"/>
    </source>
</evidence>
<evidence type="ECO:0000256" key="2">
    <source>
        <dbReference type="ARBA" id="ARBA00004906"/>
    </source>
</evidence>
<accession>A0A5P1EKW0</accession>
<dbReference type="Gene3D" id="3.30.40.10">
    <property type="entry name" value="Zinc/RING finger domain, C3HC4 (zinc finger)"/>
    <property type="match status" value="2"/>
</dbReference>
<evidence type="ECO:0000256" key="9">
    <source>
        <dbReference type="ARBA" id="ARBA00022833"/>
    </source>
</evidence>
<dbReference type="SUPFAM" id="SSF49599">
    <property type="entry name" value="TRAF domain-like"/>
    <property type="match status" value="1"/>
</dbReference>
<comment type="similarity">
    <text evidence="3">Belongs to the SINA (Seven in absentia) family.</text>
</comment>
<dbReference type="OMA" id="IMECLVC"/>
<dbReference type="AlphaFoldDB" id="A0A5P1EKW0"/>
<dbReference type="GO" id="GO:0061630">
    <property type="term" value="F:ubiquitin protein ligase activity"/>
    <property type="evidence" value="ECO:0007669"/>
    <property type="project" value="UniProtKB-EC"/>
</dbReference>
<dbReference type="Pfam" id="PF21361">
    <property type="entry name" value="Sina_ZnF"/>
    <property type="match status" value="1"/>
</dbReference>
<dbReference type="SUPFAM" id="SSF57850">
    <property type="entry name" value="RING/U-box"/>
    <property type="match status" value="1"/>
</dbReference>
<evidence type="ECO:0000313" key="14">
    <source>
        <dbReference type="Proteomes" id="UP000243459"/>
    </source>
</evidence>
<protein>
    <recommendedName>
        <fullName evidence="4">RING-type E3 ubiquitin transferase</fullName>
        <ecNumber evidence="4">2.3.2.27</ecNumber>
    </recommendedName>
</protein>
<dbReference type="Gramene" id="ONK66414">
    <property type="protein sequence ID" value="ONK66414"/>
    <property type="gene ID" value="A4U43_C06F7630"/>
</dbReference>
<keyword evidence="7 10" id="KW-0863">Zinc-finger</keyword>
<dbReference type="EC" id="2.3.2.27" evidence="4"/>